<dbReference type="InterPro" id="IPR001173">
    <property type="entry name" value="Glyco_trans_2-like"/>
</dbReference>
<dbReference type="SUPFAM" id="SSF53448">
    <property type="entry name" value="Nucleotide-diphospho-sugar transferases"/>
    <property type="match status" value="1"/>
</dbReference>
<evidence type="ECO:0000313" key="2">
    <source>
        <dbReference type="Proteomes" id="UP000077734"/>
    </source>
</evidence>
<dbReference type="GO" id="GO:0016740">
    <property type="term" value="F:transferase activity"/>
    <property type="evidence" value="ECO:0007669"/>
    <property type="project" value="UniProtKB-KW"/>
</dbReference>
<dbReference type="InterPro" id="IPR029044">
    <property type="entry name" value="Nucleotide-diphossugar_trans"/>
</dbReference>
<dbReference type="AlphaFoldDB" id="A0A291IGV9"/>
<gene>
    <name evidence="1" type="ORF">A1356_18950</name>
</gene>
<accession>A0A291IGV9</accession>
<dbReference type="RefSeq" id="WP_064029417.1">
    <property type="nucleotide sequence ID" value="NZ_LUUL01000117.1"/>
</dbReference>
<dbReference type="PANTHER" id="PTHR48090:SF7">
    <property type="entry name" value="RFBJ PROTEIN"/>
    <property type="match status" value="1"/>
</dbReference>
<evidence type="ECO:0000313" key="1">
    <source>
        <dbReference type="EMBL" id="OAI22811.1"/>
    </source>
</evidence>
<organism evidence="1 2">
    <name type="scientific">Methylomonas koyamae</name>
    <dbReference type="NCBI Taxonomy" id="702114"/>
    <lineage>
        <taxon>Bacteria</taxon>
        <taxon>Pseudomonadati</taxon>
        <taxon>Pseudomonadota</taxon>
        <taxon>Gammaproteobacteria</taxon>
        <taxon>Methylococcales</taxon>
        <taxon>Methylococcaceae</taxon>
        <taxon>Methylomonas</taxon>
    </lineage>
</organism>
<reference evidence="1 2" key="1">
    <citation type="submission" date="2016-03" db="EMBL/GenBank/DDBJ databases">
        <authorList>
            <person name="Heylen K."/>
            <person name="De Vos P."/>
            <person name="Vekeman B."/>
        </authorList>
    </citation>
    <scope>NUCLEOTIDE SEQUENCE [LARGE SCALE GENOMIC DNA]</scope>
    <source>
        <strain evidence="1 2">R-49807</strain>
    </source>
</reference>
<dbReference type="InterPro" id="IPR050256">
    <property type="entry name" value="Glycosyltransferase_2"/>
</dbReference>
<dbReference type="KEGG" id="mko:MKLM6_1243"/>
<proteinExistence type="predicted"/>
<comment type="caution">
    <text evidence="1">The sequence shown here is derived from an EMBL/GenBank/DDBJ whole genome shotgun (WGS) entry which is preliminary data.</text>
</comment>
<dbReference type="EMBL" id="LUUL01000117">
    <property type="protein sequence ID" value="OAI22811.1"/>
    <property type="molecule type" value="Genomic_DNA"/>
</dbReference>
<dbReference type="CDD" id="cd04179">
    <property type="entry name" value="DPM_DPG-synthase_like"/>
    <property type="match status" value="1"/>
</dbReference>
<dbReference type="Proteomes" id="UP000077734">
    <property type="component" value="Unassembled WGS sequence"/>
</dbReference>
<name>A0A291IGV9_9GAMM</name>
<keyword evidence="1" id="KW-0808">Transferase</keyword>
<dbReference type="Gene3D" id="3.90.550.10">
    <property type="entry name" value="Spore Coat Polysaccharide Biosynthesis Protein SpsA, Chain A"/>
    <property type="match status" value="1"/>
</dbReference>
<keyword evidence="2" id="KW-1185">Reference proteome</keyword>
<sequence>MKMPESLSIILPAKNEAANLPVFLPKLLELYPQAEILLVDDGSSDDTAAIAGNAGVKVVRHPYCMGNGASIKTGARQAKGEILVFMDADGQHDPQDIAPLLAKIHEGYDMAVGARNARSHASWFRRIANKFYNKLASLMTGHRIEDLTSGFRAARADKFRKFLYLLPNGFSYPTTSTMAFFRSGFPVAYVPIHAGKRSGKSHIRLLHDGLRFFIIILRIGVLFSPMRLFLPISMSIFGVGMGYYAYTYITEARFTNMSAVLFLSAIVTFLIGIVSEQISSLHYKNIE</sequence>
<dbReference type="Pfam" id="PF00535">
    <property type="entry name" value="Glycos_transf_2"/>
    <property type="match status" value="1"/>
</dbReference>
<dbReference type="PANTHER" id="PTHR48090">
    <property type="entry name" value="UNDECAPRENYL-PHOSPHATE 4-DEOXY-4-FORMAMIDO-L-ARABINOSE TRANSFERASE-RELATED"/>
    <property type="match status" value="1"/>
</dbReference>
<protein>
    <submittedName>
        <fullName evidence="1">Glycosyl transferase</fullName>
    </submittedName>
</protein>